<organism evidence="2 3">
    <name type="scientific">Nesterenkonia massiliensis</name>
    <dbReference type="NCBI Taxonomy" id="1232429"/>
    <lineage>
        <taxon>Bacteria</taxon>
        <taxon>Bacillati</taxon>
        <taxon>Actinomycetota</taxon>
        <taxon>Actinomycetes</taxon>
        <taxon>Micrococcales</taxon>
        <taxon>Micrococcaceae</taxon>
        <taxon>Nesterenkonia</taxon>
    </lineage>
</organism>
<name>A0ABT2HSV5_9MICC</name>
<protein>
    <recommendedName>
        <fullName evidence="1">ATPase BadF/BadG/BcrA/BcrD type domain-containing protein</fullName>
    </recommendedName>
</protein>
<feature type="domain" description="ATPase BadF/BadG/BcrA/BcrD type" evidence="1">
    <location>
        <begin position="12"/>
        <end position="289"/>
    </location>
</feature>
<dbReference type="InterPro" id="IPR043129">
    <property type="entry name" value="ATPase_NBD"/>
</dbReference>
<evidence type="ECO:0000313" key="2">
    <source>
        <dbReference type="EMBL" id="MCT1607777.1"/>
    </source>
</evidence>
<dbReference type="EMBL" id="JALXMO010000040">
    <property type="protein sequence ID" value="MCT1607777.1"/>
    <property type="molecule type" value="Genomic_DNA"/>
</dbReference>
<sequence>MTTHSGRAGSGLGIDVGGSGSRIALTDLPASPATAPSGGREVLSGPRVQVSAEGSSVPQLVGQLVESAYRTWPEQMDAVGGIGIGATGIASLVADPAALASQLTARTGIPVAVAADAVTAHLGALGGQGGAIVVLGTGAIAVGHPGPDPSGVFPPRWRRVDGWGHLLGDRGGGAWLGRLGLELAVRAYDGVPPAGDTPDGQQLLEVAVRRFGPPASWPSQLYTRQDRAGVLGEFARDVVDLACAGDPASAELVARAGTEAARSALAALEEDHPAQVVLTGGLARAEGGLSEAFSAQIAAHSPLVMERKAAGDPLDGALRLAQLAAAGCLRAQEGTLWL</sequence>
<comment type="caution">
    <text evidence="2">The sequence shown here is derived from an EMBL/GenBank/DDBJ whole genome shotgun (WGS) entry which is preliminary data.</text>
</comment>
<keyword evidence="3" id="KW-1185">Reference proteome</keyword>
<dbReference type="InterPro" id="IPR002731">
    <property type="entry name" value="ATPase_BadF"/>
</dbReference>
<gene>
    <name evidence="2" type="ORF">M3B43_10700</name>
</gene>
<dbReference type="Proteomes" id="UP001205046">
    <property type="component" value="Unassembled WGS sequence"/>
</dbReference>
<dbReference type="Pfam" id="PF01869">
    <property type="entry name" value="BcrAD_BadFG"/>
    <property type="match status" value="1"/>
</dbReference>
<accession>A0ABT2HSV5</accession>
<evidence type="ECO:0000313" key="3">
    <source>
        <dbReference type="Proteomes" id="UP001205046"/>
    </source>
</evidence>
<evidence type="ECO:0000259" key="1">
    <source>
        <dbReference type="Pfam" id="PF01869"/>
    </source>
</evidence>
<dbReference type="SUPFAM" id="SSF53067">
    <property type="entry name" value="Actin-like ATPase domain"/>
    <property type="match status" value="2"/>
</dbReference>
<dbReference type="Gene3D" id="3.30.420.40">
    <property type="match status" value="2"/>
</dbReference>
<dbReference type="InterPro" id="IPR052519">
    <property type="entry name" value="Euk-type_GlcNAc_Kinase"/>
</dbReference>
<proteinExistence type="predicted"/>
<dbReference type="PANTHER" id="PTHR43190:SF3">
    <property type="entry name" value="N-ACETYL-D-GLUCOSAMINE KINASE"/>
    <property type="match status" value="1"/>
</dbReference>
<dbReference type="PANTHER" id="PTHR43190">
    <property type="entry name" value="N-ACETYL-D-GLUCOSAMINE KINASE"/>
    <property type="match status" value="1"/>
</dbReference>
<reference evidence="2 3" key="1">
    <citation type="submission" date="2022-04" db="EMBL/GenBank/DDBJ databases">
        <title>Human microbiome associated bacterial genomes.</title>
        <authorList>
            <person name="Sandstrom S."/>
            <person name="Salamzade R."/>
            <person name="Kalan L.R."/>
        </authorList>
    </citation>
    <scope>NUCLEOTIDE SEQUENCE [LARGE SCALE GENOMIC DNA]</scope>
    <source>
        <strain evidence="3">p3-SID767</strain>
    </source>
</reference>
<dbReference type="RefSeq" id="WP_260073648.1">
    <property type="nucleotide sequence ID" value="NZ_JALXMO010000040.1"/>
</dbReference>